<feature type="domain" description="Neurotransmitter-gated ion-channel transmembrane" evidence="14">
    <location>
        <begin position="779"/>
        <end position="889"/>
    </location>
</feature>
<evidence type="ECO:0000259" key="13">
    <source>
        <dbReference type="Pfam" id="PF02931"/>
    </source>
</evidence>
<dbReference type="InterPro" id="IPR036734">
    <property type="entry name" value="Neur_chan_lig-bd_sf"/>
</dbReference>
<dbReference type="Gene3D" id="1.20.58.390">
    <property type="entry name" value="Neurotransmitter-gated ion-channel transmembrane domain"/>
    <property type="match status" value="1"/>
</dbReference>
<dbReference type="CDD" id="cd18987">
    <property type="entry name" value="LGIC_ECD_anion"/>
    <property type="match status" value="1"/>
</dbReference>
<evidence type="ECO:0000256" key="1">
    <source>
        <dbReference type="ARBA" id="ARBA00004141"/>
    </source>
</evidence>
<keyword evidence="8 11" id="KW-0406">Ion transport</keyword>
<dbReference type="SUPFAM" id="SSF90112">
    <property type="entry name" value="Neurotransmitter-gated ion-channel transmembrane pore"/>
    <property type="match status" value="1"/>
</dbReference>
<dbReference type="InterPro" id="IPR006202">
    <property type="entry name" value="Neur_chan_lig-bd"/>
</dbReference>
<evidence type="ECO:0000256" key="7">
    <source>
        <dbReference type="ARBA" id="ARBA00022989"/>
    </source>
</evidence>
<dbReference type="Gene3D" id="2.70.170.10">
    <property type="entry name" value="Neurotransmitter-gated ion-channel ligand-binding domain"/>
    <property type="match status" value="1"/>
</dbReference>
<dbReference type="InterPro" id="IPR036719">
    <property type="entry name" value="Neuro-gated_channel_TM_sf"/>
</dbReference>
<evidence type="ECO:0000256" key="8">
    <source>
        <dbReference type="ARBA" id="ARBA00023065"/>
    </source>
</evidence>
<dbReference type="EMBL" id="CADEPM010000004">
    <property type="protein sequence ID" value="CAB3405332.1"/>
    <property type="molecule type" value="Genomic_DNA"/>
</dbReference>
<evidence type="ECO:0000256" key="12">
    <source>
        <dbReference type="SAM" id="MobiDB-lite"/>
    </source>
</evidence>
<feature type="chain" id="PRO_5035966412" evidence="11">
    <location>
        <begin position="22"/>
        <end position="934"/>
    </location>
</feature>
<dbReference type="InterPro" id="IPR038050">
    <property type="entry name" value="Neuro_actylchol_rec"/>
</dbReference>
<evidence type="ECO:0000256" key="4">
    <source>
        <dbReference type="ARBA" id="ARBA00022475"/>
    </source>
</evidence>
<evidence type="ECO:0000259" key="14">
    <source>
        <dbReference type="Pfam" id="PF02932"/>
    </source>
</evidence>
<dbReference type="FunFam" id="1.20.58.390:FF:000055">
    <property type="entry name" value="Ligand-Gated ion Channel"/>
    <property type="match status" value="1"/>
</dbReference>
<dbReference type="SUPFAM" id="SSF63712">
    <property type="entry name" value="Nicotinic receptor ligand binding domain-like"/>
    <property type="match status" value="1"/>
</dbReference>
<protein>
    <submittedName>
        <fullName evidence="15">Uncharacterized protein</fullName>
    </submittedName>
</protein>
<evidence type="ECO:0000256" key="3">
    <source>
        <dbReference type="ARBA" id="ARBA00022448"/>
    </source>
</evidence>
<dbReference type="PROSITE" id="PS00236">
    <property type="entry name" value="NEUROTR_ION_CHANNEL"/>
    <property type="match status" value="1"/>
</dbReference>
<sequence length="934" mass="106497">MWRPISSILIIFLLFPTPADSRRRTSQANRAFEDNNNEEKVEFGAVDTVAPLDHDESIVATTTIAPTTATPEKEDFIWIDASYKALDFNLTVDSLPECVAWQKYWNATNEAINANSTASNATDEADEIVEKLKEELKESELITKKSRLKELGLNVELLTIYKAVGLFYKEICGNHGRSLWYRSREDAATIGVDSFSPICEPFKEELNPDEKALSKLALKLNVLIQNVTDGVMAPLRRGGLEANITEESNSTMLEDVRLSTTTTSHPNLAAVSQMPNSVEPTTSEPSTTIRDFPEYVEDPENPSQVILVTHSSASAAATTTTTEFPSEIEVYDDDIWDYKDLERRFKVRHQVIVDDDDDNLIHRRRRSRRRRRRHHHVVLKTRRKRDVESNEKKAAESKIASIETSQEDDEDWLSVKQIIKTEDGETTIAVIEETEHKLNGNASDINAWVEIDASDIINPVLLISSREAVDALGLEVDPTAFNRFESVGLYLPGICSEFVPKAIDEFNSSSFEGVEIEGPIGVNITALELAGVNLTALAEKLRNDTEVDEILSRTNGSSKNLGGSFILPVLNKNQYDPFSAPIVFQGSAVVVRFGIYIESMSNFQTTTMDYDMDIYLMMSWRDARLVNPYDKPILVKEEDILEKIWRPDPFFANAKEAEFHEVTFLNFLMRIFPDGLVLYETRVKIKPSCNLILCKYPHDKQTCDLLIKSFAYPVETVRFEWFTRRKDAIDKNPDVKLPELYIDRYETTTCPNARKSGEFSCLRAVFRLKRDVGFHIAQTYVPTSLALMFSWVGVWLPEEFMEGRIGVAITVLLTLSTESAGAREHLPSVSYLKAIDLWFGFITGFVFFTLLQTLFVIGFDKRANQLRKWAARKTADITEEVREALLQKATRYHKTGRYLDNFCRVFYPLSFILFLFMYYFVFTEGRQDDCMNRR</sequence>
<dbReference type="PRINTS" id="PR00253">
    <property type="entry name" value="GABAARECEPTR"/>
</dbReference>
<dbReference type="InterPro" id="IPR006201">
    <property type="entry name" value="Neur_channel"/>
</dbReference>
<organism evidence="15 16">
    <name type="scientific">Caenorhabditis bovis</name>
    <dbReference type="NCBI Taxonomy" id="2654633"/>
    <lineage>
        <taxon>Eukaryota</taxon>
        <taxon>Metazoa</taxon>
        <taxon>Ecdysozoa</taxon>
        <taxon>Nematoda</taxon>
        <taxon>Chromadorea</taxon>
        <taxon>Rhabditida</taxon>
        <taxon>Rhabditina</taxon>
        <taxon>Rhabditomorpha</taxon>
        <taxon>Rhabditoidea</taxon>
        <taxon>Rhabditidae</taxon>
        <taxon>Peloderinae</taxon>
        <taxon>Caenorhabditis</taxon>
    </lineage>
</organism>
<gene>
    <name evidence="15" type="ORF">CBOVIS_LOCUS7542</name>
</gene>
<evidence type="ECO:0000256" key="11">
    <source>
        <dbReference type="RuleBase" id="RU000687"/>
    </source>
</evidence>
<evidence type="ECO:0000256" key="10">
    <source>
        <dbReference type="ARBA" id="ARBA00023303"/>
    </source>
</evidence>
<dbReference type="Pfam" id="PF02931">
    <property type="entry name" value="Neur_chan_LBD"/>
    <property type="match status" value="1"/>
</dbReference>
<evidence type="ECO:0000313" key="15">
    <source>
        <dbReference type="EMBL" id="CAB3405332.1"/>
    </source>
</evidence>
<comment type="subcellular location">
    <subcellularLocation>
        <location evidence="2">Cell membrane</location>
    </subcellularLocation>
    <subcellularLocation>
        <location evidence="1">Membrane</location>
        <topology evidence="1">Multi-pass membrane protein</topology>
    </subcellularLocation>
</comment>
<feature type="transmembrane region" description="Helical" evidence="11">
    <location>
        <begin position="901"/>
        <end position="921"/>
    </location>
</feature>
<feature type="signal peptide" evidence="11">
    <location>
        <begin position="1"/>
        <end position="21"/>
    </location>
</feature>
<feature type="domain" description="Neurotransmitter-gated ion-channel ligand-binding" evidence="13">
    <location>
        <begin position="573"/>
        <end position="748"/>
    </location>
</feature>
<feature type="region of interest" description="Disordered" evidence="12">
    <location>
        <begin position="366"/>
        <end position="405"/>
    </location>
</feature>
<dbReference type="InterPro" id="IPR018000">
    <property type="entry name" value="Neurotransmitter_ion_chnl_CS"/>
</dbReference>
<dbReference type="FunFam" id="2.70.170.10:FF:000052">
    <property type="entry name" value="Ligand-Gated ion Channel"/>
    <property type="match status" value="1"/>
</dbReference>
<evidence type="ECO:0000256" key="9">
    <source>
        <dbReference type="ARBA" id="ARBA00023136"/>
    </source>
</evidence>
<accession>A0A8S1EZ16</accession>
<dbReference type="Pfam" id="PF02932">
    <property type="entry name" value="Neur_chan_memb"/>
    <property type="match status" value="1"/>
</dbReference>
<feature type="compositionally biased region" description="Basic and acidic residues" evidence="12">
    <location>
        <begin position="385"/>
        <end position="396"/>
    </location>
</feature>
<comment type="caution">
    <text evidence="11">Lacks conserved residue(s) required for the propagation of feature annotation.</text>
</comment>
<dbReference type="InterPro" id="IPR006028">
    <property type="entry name" value="GABAA/Glycine_rcpt"/>
</dbReference>
<keyword evidence="16" id="KW-1185">Reference proteome</keyword>
<keyword evidence="10 11" id="KW-0407">Ion channel</keyword>
<dbReference type="CDD" id="cd19049">
    <property type="entry name" value="LGIC_TM_anion"/>
    <property type="match status" value="1"/>
</dbReference>
<comment type="caution">
    <text evidence="15">The sequence shown here is derived from an EMBL/GenBank/DDBJ whole genome shotgun (WGS) entry which is preliminary data.</text>
</comment>
<dbReference type="Proteomes" id="UP000494206">
    <property type="component" value="Unassembled WGS sequence"/>
</dbReference>
<keyword evidence="6 11" id="KW-0732">Signal</keyword>
<dbReference type="AlphaFoldDB" id="A0A8S1EZ16"/>
<keyword evidence="9 11" id="KW-0472">Membrane</keyword>
<dbReference type="PRINTS" id="PR00252">
    <property type="entry name" value="NRIONCHANNEL"/>
</dbReference>
<dbReference type="InterPro" id="IPR006029">
    <property type="entry name" value="Neurotrans-gated_channel_TM"/>
</dbReference>
<reference evidence="15 16" key="1">
    <citation type="submission" date="2020-04" db="EMBL/GenBank/DDBJ databases">
        <authorList>
            <person name="Laetsch R D."/>
            <person name="Stevens L."/>
            <person name="Kumar S."/>
            <person name="Blaxter L. M."/>
        </authorList>
    </citation>
    <scope>NUCLEOTIDE SEQUENCE [LARGE SCALE GENOMIC DNA]</scope>
</reference>
<feature type="transmembrane region" description="Helical" evidence="11">
    <location>
        <begin position="837"/>
        <end position="859"/>
    </location>
</feature>
<dbReference type="PANTHER" id="PTHR18945">
    <property type="entry name" value="NEUROTRANSMITTER GATED ION CHANNEL"/>
    <property type="match status" value="1"/>
</dbReference>
<dbReference type="GO" id="GO:0005886">
    <property type="term" value="C:plasma membrane"/>
    <property type="evidence" value="ECO:0007669"/>
    <property type="project" value="UniProtKB-SubCell"/>
</dbReference>
<proteinExistence type="inferred from homology"/>
<evidence type="ECO:0000256" key="6">
    <source>
        <dbReference type="ARBA" id="ARBA00022729"/>
    </source>
</evidence>
<evidence type="ECO:0000313" key="16">
    <source>
        <dbReference type="Proteomes" id="UP000494206"/>
    </source>
</evidence>
<dbReference type="GO" id="GO:0005230">
    <property type="term" value="F:extracellular ligand-gated monoatomic ion channel activity"/>
    <property type="evidence" value="ECO:0007669"/>
    <property type="project" value="InterPro"/>
</dbReference>
<dbReference type="OrthoDB" id="442503at2759"/>
<dbReference type="GO" id="GO:0004888">
    <property type="term" value="F:transmembrane signaling receptor activity"/>
    <property type="evidence" value="ECO:0007669"/>
    <property type="project" value="InterPro"/>
</dbReference>
<keyword evidence="3 11" id="KW-0813">Transport</keyword>
<evidence type="ECO:0000256" key="5">
    <source>
        <dbReference type="ARBA" id="ARBA00022692"/>
    </source>
</evidence>
<comment type="similarity">
    <text evidence="11">Belongs to the ligand-gated ion channel (TC 1.A.9) family.</text>
</comment>
<evidence type="ECO:0000256" key="2">
    <source>
        <dbReference type="ARBA" id="ARBA00004236"/>
    </source>
</evidence>
<keyword evidence="7 11" id="KW-1133">Transmembrane helix</keyword>
<keyword evidence="5 11" id="KW-0812">Transmembrane</keyword>
<name>A0A8S1EZ16_9PELO</name>
<keyword evidence="4" id="KW-1003">Cell membrane</keyword>
<feature type="compositionally biased region" description="Basic residues" evidence="12">
    <location>
        <begin position="366"/>
        <end position="384"/>
    </location>
</feature>